<dbReference type="InterPro" id="IPR051398">
    <property type="entry name" value="Polysacch_Deacetylase"/>
</dbReference>
<proteinExistence type="inferred from homology"/>
<gene>
    <name evidence="7" type="ORF">Q2T52_24445</name>
</gene>
<dbReference type="PANTHER" id="PTHR34216">
    <property type="match status" value="1"/>
</dbReference>
<accession>A0ABT8T3C2</accession>
<dbReference type="PROSITE" id="PS51677">
    <property type="entry name" value="NODB"/>
    <property type="match status" value="1"/>
</dbReference>
<keyword evidence="4" id="KW-0732">Signal</keyword>
<evidence type="ECO:0000313" key="8">
    <source>
        <dbReference type="Proteomes" id="UP001169006"/>
    </source>
</evidence>
<dbReference type="PANTHER" id="PTHR34216:SF7">
    <property type="entry name" value="POLY-BETA-1,6-N-ACETYL-D-GLUCOSAMINE N-DEACETYLASE"/>
    <property type="match status" value="1"/>
</dbReference>
<evidence type="ECO:0000256" key="1">
    <source>
        <dbReference type="ARBA" id="ARBA00003236"/>
    </source>
</evidence>
<feature type="domain" description="NodB homology" evidence="6">
    <location>
        <begin position="92"/>
        <end position="337"/>
    </location>
</feature>
<dbReference type="InterPro" id="IPR011330">
    <property type="entry name" value="Glyco_hydro/deAcase_b/a-brl"/>
</dbReference>
<dbReference type="EMBL" id="JAUKWQ010000013">
    <property type="protein sequence ID" value="MDO1585254.1"/>
    <property type="molecule type" value="Genomic_DNA"/>
</dbReference>
<reference evidence="7" key="1">
    <citation type="journal article" date="2015" name="Int. J. Syst. Evol. Microbiol.">
        <title>Rhizobium oryzicola sp. nov., potential plant-growth-promoting endophytic bacteria isolated from rice roots.</title>
        <authorList>
            <person name="Zhang X.X."/>
            <person name="Gao J.S."/>
            <person name="Cao Y.H."/>
            <person name="Sheirdil R.A."/>
            <person name="Wang X.C."/>
            <person name="Zhang L."/>
        </authorList>
    </citation>
    <scope>NUCLEOTIDE SEQUENCE</scope>
    <source>
        <strain evidence="7">05753</strain>
    </source>
</reference>
<comment type="caution">
    <text evidence="7">The sequence shown here is derived from an EMBL/GenBank/DDBJ whole genome shotgun (WGS) entry which is preliminary data.</text>
</comment>
<protein>
    <recommendedName>
        <fullName evidence="3">Chitooligosaccharide deacetylase</fullName>
    </recommendedName>
    <alternativeName>
        <fullName evidence="5">Nodulation protein B</fullName>
    </alternativeName>
</protein>
<evidence type="ECO:0000259" key="6">
    <source>
        <dbReference type="PROSITE" id="PS51677"/>
    </source>
</evidence>
<dbReference type="RefSeq" id="WP_302079536.1">
    <property type="nucleotide sequence ID" value="NZ_JAUKWQ010000013.1"/>
</dbReference>
<evidence type="ECO:0000256" key="2">
    <source>
        <dbReference type="ARBA" id="ARBA00010973"/>
    </source>
</evidence>
<dbReference type="Proteomes" id="UP001169006">
    <property type="component" value="Unassembled WGS sequence"/>
</dbReference>
<dbReference type="SUPFAM" id="SSF88713">
    <property type="entry name" value="Glycoside hydrolase/deacetylase"/>
    <property type="match status" value="1"/>
</dbReference>
<comment type="function">
    <text evidence="1">Is involved in generating a small heat-stable compound (Nod), an acylated oligomer of N-acetylglucosamine, that stimulates mitosis in various plant protoplasts.</text>
</comment>
<dbReference type="Pfam" id="PF01522">
    <property type="entry name" value="Polysacc_deac_1"/>
    <property type="match status" value="1"/>
</dbReference>
<name>A0ABT8T3C2_9HYPH</name>
<comment type="similarity">
    <text evidence="2">Belongs to the polysaccharide deacetylase family.</text>
</comment>
<keyword evidence="8" id="KW-1185">Reference proteome</keyword>
<evidence type="ECO:0000256" key="3">
    <source>
        <dbReference type="ARBA" id="ARBA00020071"/>
    </source>
</evidence>
<dbReference type="InterPro" id="IPR002509">
    <property type="entry name" value="NODB_dom"/>
</dbReference>
<evidence type="ECO:0000313" key="7">
    <source>
        <dbReference type="EMBL" id="MDO1585254.1"/>
    </source>
</evidence>
<reference evidence="7" key="2">
    <citation type="submission" date="2023-07" db="EMBL/GenBank/DDBJ databases">
        <authorList>
            <person name="Sun H."/>
        </authorList>
    </citation>
    <scope>NUCLEOTIDE SEQUENCE</scope>
    <source>
        <strain evidence="7">05753</strain>
    </source>
</reference>
<organism evidence="7 8">
    <name type="scientific">Rhizobium oryzicola</name>
    <dbReference type="NCBI Taxonomy" id="1232668"/>
    <lineage>
        <taxon>Bacteria</taxon>
        <taxon>Pseudomonadati</taxon>
        <taxon>Pseudomonadota</taxon>
        <taxon>Alphaproteobacteria</taxon>
        <taxon>Hyphomicrobiales</taxon>
        <taxon>Rhizobiaceae</taxon>
        <taxon>Rhizobium/Agrobacterium group</taxon>
        <taxon>Rhizobium</taxon>
    </lineage>
</organism>
<evidence type="ECO:0000256" key="4">
    <source>
        <dbReference type="ARBA" id="ARBA00022729"/>
    </source>
</evidence>
<dbReference type="Gene3D" id="3.20.20.370">
    <property type="entry name" value="Glycoside hydrolase/deacetylase"/>
    <property type="match status" value="1"/>
</dbReference>
<evidence type="ECO:0000256" key="5">
    <source>
        <dbReference type="ARBA" id="ARBA00032976"/>
    </source>
</evidence>
<sequence>MSDFARSRLGLTGSVFAAVARWLDALRGSTGCFFTFHRGAPGEIWSGLPNRNFYLDLAFLDSLLSHLKASGRNIVTVEEGRRLAADSTTSEQFVNFSIDDCYRDTYELVLPVFRRHGVPVTLFVTTGIPDATLPLYWAGLEDILRSQDTIVLGGKVIDIRAMDQKAWAYQALQTLWDGPMLDAHYRHFCSENGIDEEQIFMRHAITWDMLSELARDPLVEIGSHTVAHRRISTLSPEAAWHEMADSRQRLREKLGVPANHFAFPYGRMNDCGPRDFAIAREVGYESAGTTTKGLLRAGPVPYAYPRITLNGAHRNILVPEFHLSGASSIAAKVLGRV</sequence>